<evidence type="ECO:0000256" key="10">
    <source>
        <dbReference type="RuleBase" id="RU004347"/>
    </source>
</evidence>
<dbReference type="FunFam" id="3.40.50.300:FF:000212">
    <property type="entry name" value="Adenylyl-sulfate kinase"/>
    <property type="match status" value="1"/>
</dbReference>
<keyword evidence="13" id="KW-1185">Reference proteome</keyword>
<name>A0A2L2XKJ5_9FIRM</name>
<accession>A0A2L2XKJ5</accession>
<dbReference type="Proteomes" id="UP000239549">
    <property type="component" value="Unassembled WGS sequence"/>
</dbReference>
<keyword evidence="5 9" id="KW-0808">Transferase</keyword>
<dbReference type="UniPathway" id="UPA00140">
    <property type="reaction ID" value="UER00205"/>
</dbReference>
<dbReference type="EMBL" id="BFAV01000150">
    <property type="protein sequence ID" value="GBF34806.1"/>
    <property type="molecule type" value="Genomic_DNA"/>
</dbReference>
<feature type="active site" description="Phosphoserine intermediate" evidence="9">
    <location>
        <position position="110"/>
    </location>
</feature>
<dbReference type="PANTHER" id="PTHR11055">
    <property type="entry name" value="BIFUNCTIONAL 3'-PHOSPHOADENOSINE 5'-PHOSPHOSULFATE SYNTHASE"/>
    <property type="match status" value="1"/>
</dbReference>
<dbReference type="Gene3D" id="3.40.50.300">
    <property type="entry name" value="P-loop containing nucleotide triphosphate hydrolases"/>
    <property type="match status" value="1"/>
</dbReference>
<evidence type="ECO:0000256" key="4">
    <source>
        <dbReference type="ARBA" id="ARBA00007008"/>
    </source>
</evidence>
<comment type="pathway">
    <text evidence="3 9 10">Sulfur metabolism; hydrogen sulfide biosynthesis; sulfite from sulfate: step 2/3.</text>
</comment>
<dbReference type="InterPro" id="IPR059117">
    <property type="entry name" value="APS_kinase_dom"/>
</dbReference>
<dbReference type="SUPFAM" id="SSF52540">
    <property type="entry name" value="P-loop containing nucleoside triphosphate hydrolases"/>
    <property type="match status" value="1"/>
</dbReference>
<comment type="similarity">
    <text evidence="4 9 10">Belongs to the APS kinase family.</text>
</comment>
<evidence type="ECO:0000256" key="9">
    <source>
        <dbReference type="HAMAP-Rule" id="MF_00065"/>
    </source>
</evidence>
<dbReference type="CDD" id="cd02027">
    <property type="entry name" value="APSK"/>
    <property type="match status" value="1"/>
</dbReference>
<dbReference type="RefSeq" id="WP_104372974.1">
    <property type="nucleotide sequence ID" value="NZ_BFAV01000150.1"/>
</dbReference>
<organism evidence="12 13">
    <name type="scientific">Desulfocucumis palustris</name>
    <dbReference type="NCBI Taxonomy" id="1898651"/>
    <lineage>
        <taxon>Bacteria</taxon>
        <taxon>Bacillati</taxon>
        <taxon>Bacillota</taxon>
        <taxon>Clostridia</taxon>
        <taxon>Eubacteriales</taxon>
        <taxon>Desulfocucumaceae</taxon>
        <taxon>Desulfocucumis</taxon>
    </lineage>
</organism>
<comment type="function">
    <text evidence="2 9 10">Catalyzes the synthesis of activated sulfate.</text>
</comment>
<keyword evidence="6 9" id="KW-0547">Nucleotide-binding</keyword>
<comment type="caution">
    <text evidence="12">The sequence shown here is derived from an EMBL/GenBank/DDBJ whole genome shotgun (WGS) entry which is preliminary data.</text>
</comment>
<evidence type="ECO:0000256" key="5">
    <source>
        <dbReference type="ARBA" id="ARBA00022679"/>
    </source>
</evidence>
<evidence type="ECO:0000256" key="6">
    <source>
        <dbReference type="ARBA" id="ARBA00022741"/>
    </source>
</evidence>
<keyword evidence="9" id="KW-0597">Phosphoprotein</keyword>
<dbReference type="GO" id="GO:0070814">
    <property type="term" value="P:hydrogen sulfide biosynthetic process"/>
    <property type="evidence" value="ECO:0007669"/>
    <property type="project" value="UniProtKB-UniRule"/>
</dbReference>
<dbReference type="AlphaFoldDB" id="A0A2L2XKJ5"/>
<proteinExistence type="inferred from homology"/>
<gene>
    <name evidence="9" type="primary">cysC</name>
    <name evidence="12" type="ORF">DCCM_3926</name>
</gene>
<comment type="catalytic activity">
    <reaction evidence="1 9 10">
        <text>adenosine 5'-phosphosulfate + ATP = 3'-phosphoadenylyl sulfate + ADP + H(+)</text>
        <dbReference type="Rhea" id="RHEA:24152"/>
        <dbReference type="ChEBI" id="CHEBI:15378"/>
        <dbReference type="ChEBI" id="CHEBI:30616"/>
        <dbReference type="ChEBI" id="CHEBI:58243"/>
        <dbReference type="ChEBI" id="CHEBI:58339"/>
        <dbReference type="ChEBI" id="CHEBI:456216"/>
        <dbReference type="EC" id="2.7.1.25"/>
    </reaction>
</comment>
<dbReference type="Pfam" id="PF01583">
    <property type="entry name" value="APS_kinase"/>
    <property type="match status" value="1"/>
</dbReference>
<feature type="domain" description="APS kinase" evidence="11">
    <location>
        <begin position="28"/>
        <end position="180"/>
    </location>
</feature>
<dbReference type="NCBIfam" id="TIGR00455">
    <property type="entry name" value="apsK"/>
    <property type="match status" value="1"/>
</dbReference>
<dbReference type="PANTHER" id="PTHR11055:SF1">
    <property type="entry name" value="PAPS SYNTHETASE, ISOFORM D"/>
    <property type="match status" value="1"/>
</dbReference>
<dbReference type="GO" id="GO:0005524">
    <property type="term" value="F:ATP binding"/>
    <property type="evidence" value="ECO:0007669"/>
    <property type="project" value="UniProtKB-UniRule"/>
</dbReference>
<evidence type="ECO:0000313" key="12">
    <source>
        <dbReference type="EMBL" id="GBF34806.1"/>
    </source>
</evidence>
<dbReference type="InterPro" id="IPR002891">
    <property type="entry name" value="APS"/>
</dbReference>
<evidence type="ECO:0000256" key="1">
    <source>
        <dbReference type="ARBA" id="ARBA00001823"/>
    </source>
</evidence>
<evidence type="ECO:0000313" key="13">
    <source>
        <dbReference type="Proteomes" id="UP000239549"/>
    </source>
</evidence>
<keyword evidence="7 9" id="KW-0418">Kinase</keyword>
<evidence type="ECO:0000256" key="7">
    <source>
        <dbReference type="ARBA" id="ARBA00022777"/>
    </source>
</evidence>
<keyword evidence="8 9" id="KW-0067">ATP-binding</keyword>
<dbReference type="GO" id="GO:0000103">
    <property type="term" value="P:sulfate assimilation"/>
    <property type="evidence" value="ECO:0007669"/>
    <property type="project" value="UniProtKB-UniRule"/>
</dbReference>
<dbReference type="GO" id="GO:0004020">
    <property type="term" value="F:adenylylsulfate kinase activity"/>
    <property type="evidence" value="ECO:0007669"/>
    <property type="project" value="UniProtKB-UniRule"/>
</dbReference>
<dbReference type="InterPro" id="IPR027417">
    <property type="entry name" value="P-loop_NTPase"/>
</dbReference>
<sequence length="218" mass="24476">MNIVKAINVVWHDNHLECGEREKSLGQQGCTIWLTGLPSSGKSTISFLLERELIKRGYITYVLDGDNIRHGLNKNLGFSKEDREENVRRVGEVAKLFADAGLIVVASLISPYQMQRNFVRNLHESVGLSFIEVFVDAPPNICECRDPKGLYKKARMGELKGFTGVDDPYEPPVYPEIVVKTAESPPNKCADKIITYLLDNGYLKSEYKYEANPPGILV</sequence>
<reference evidence="13" key="1">
    <citation type="submission" date="2018-02" db="EMBL/GenBank/DDBJ databases">
        <title>Genome sequence of Desulfocucumis palustris strain NAW-5.</title>
        <authorList>
            <person name="Watanabe M."/>
            <person name="Kojima H."/>
            <person name="Fukui M."/>
        </authorList>
    </citation>
    <scope>NUCLEOTIDE SEQUENCE [LARGE SCALE GENOMIC DNA]</scope>
    <source>
        <strain evidence="13">NAW-5</strain>
    </source>
</reference>
<evidence type="ECO:0000256" key="3">
    <source>
        <dbReference type="ARBA" id="ARBA00004806"/>
    </source>
</evidence>
<feature type="binding site" evidence="9">
    <location>
        <begin position="36"/>
        <end position="43"/>
    </location>
    <ligand>
        <name>ATP</name>
        <dbReference type="ChEBI" id="CHEBI:30616"/>
    </ligand>
</feature>
<dbReference type="NCBIfam" id="NF003013">
    <property type="entry name" value="PRK03846.1"/>
    <property type="match status" value="1"/>
</dbReference>
<dbReference type="OrthoDB" id="9804504at2"/>
<evidence type="ECO:0000256" key="8">
    <source>
        <dbReference type="ARBA" id="ARBA00022840"/>
    </source>
</evidence>
<evidence type="ECO:0000259" key="11">
    <source>
        <dbReference type="Pfam" id="PF01583"/>
    </source>
</evidence>
<dbReference type="EC" id="2.7.1.25" evidence="9 10"/>
<dbReference type="HAMAP" id="MF_00065">
    <property type="entry name" value="Adenylyl_sulf_kinase"/>
    <property type="match status" value="1"/>
</dbReference>
<evidence type="ECO:0000256" key="2">
    <source>
        <dbReference type="ARBA" id="ARBA00002632"/>
    </source>
</evidence>
<protein>
    <recommendedName>
        <fullName evidence="9 10">Adenylyl-sulfate kinase</fullName>
        <ecNumber evidence="9 10">2.7.1.25</ecNumber>
    </recommendedName>
    <alternativeName>
        <fullName evidence="9">APS kinase</fullName>
    </alternativeName>
    <alternativeName>
        <fullName evidence="9">ATP adenosine-5'-phosphosulfate 3'-phosphotransferase</fullName>
    </alternativeName>
    <alternativeName>
        <fullName evidence="9">Adenosine-5'-phosphosulfate kinase</fullName>
    </alternativeName>
</protein>